<feature type="signal peptide" evidence="2">
    <location>
        <begin position="1"/>
        <end position="28"/>
    </location>
</feature>
<gene>
    <name evidence="5" type="ORF">GCM10008937_23140</name>
</gene>
<keyword evidence="6" id="KW-1185">Reference proteome</keyword>
<dbReference type="EMBL" id="BAAADB010000021">
    <property type="protein sequence ID" value="GAA0514781.1"/>
    <property type="molecule type" value="Genomic_DNA"/>
</dbReference>
<sequence>MALFTSSHLRRAAQLSCLLLAACSSAPPAEQTAAGSGPHEVAQPGLPLAPPALPPASNLNPLPDLRGPTTLAPLRSLGLTNPAVVALRVLIVTAPNDYGLSSARTMLDQAGVPYDVIDPTVTPLTTDSLIAADGSGRYQGVILTSGNLAYEASPGVWQSALDWGAWNLLWQYESTFQARQLSLYTYPSSWPEDYGLRDAGVAAASADMKVTVAGGSVFKDIRSGATLPVRNAYNYPATTVPVSGVTTTPLLTDPAGRVLAAQSDTGGRERLALTFAQNPNLLHTALLNDSLLSWLTRGVYIGEYRRYNQLDVDDWFLPGDVYNETTGGIQPDAFRLRASDALALPAQQRTLRNTYPVTAGFKLAVMFNGGGANTAAPASCNASVVSPDPLSSVSRCMNGDFDWVSHTFDHLYMDFLNLADSTAQLQNNVNVGTALGLSMSAASLVTGDMSGLGYYNPAGDGPKTNYGLGASNTAFLQAAQNSGVKYLASNRSVAGQWDPSCASCGLPHPLKPSVFLVPRWPTNIFYHVTTPAQVVAAYNSVYGPGGSAPFWDHPLTYQEILDQEGQIALTHVLSGAAFPHYMHQGNLRQYATGRSIAFDWEMNLVGRYAAYSTMPLMNLKWDALGAYVQRRTSFMKSGLTGSWNRQTRVITVRSTNGGVGYLTGVTLGRSETYAGRVISRFDMTAGQTATAPAP</sequence>
<dbReference type="Proteomes" id="UP001500191">
    <property type="component" value="Unassembled WGS sequence"/>
</dbReference>
<protein>
    <recommendedName>
        <fullName evidence="7">Lipoprotein</fullName>
    </recommendedName>
</protein>
<evidence type="ECO:0000256" key="2">
    <source>
        <dbReference type="SAM" id="SignalP"/>
    </source>
</evidence>
<comment type="caution">
    <text evidence="5">The sequence shown here is derived from an EMBL/GenBank/DDBJ whole genome shotgun (WGS) entry which is preliminary data.</text>
</comment>
<evidence type="ECO:0000313" key="6">
    <source>
        <dbReference type="Proteomes" id="UP001500191"/>
    </source>
</evidence>
<reference evidence="6" key="1">
    <citation type="journal article" date="2019" name="Int. J. Syst. Evol. Microbiol.">
        <title>The Global Catalogue of Microorganisms (GCM) 10K type strain sequencing project: providing services to taxonomists for standard genome sequencing and annotation.</title>
        <authorList>
            <consortium name="The Broad Institute Genomics Platform"/>
            <consortium name="The Broad Institute Genome Sequencing Center for Infectious Disease"/>
            <person name="Wu L."/>
            <person name="Ma J."/>
        </authorList>
    </citation>
    <scope>NUCLEOTIDE SEQUENCE [LARGE SCALE GENOMIC DNA]</scope>
    <source>
        <strain evidence="6">JCM 14368</strain>
    </source>
</reference>
<feature type="chain" id="PRO_5045037779" description="Lipoprotein" evidence="2">
    <location>
        <begin position="29"/>
        <end position="694"/>
    </location>
</feature>
<feature type="domain" description="Agd3 CBM87" evidence="4">
    <location>
        <begin position="88"/>
        <end position="242"/>
    </location>
</feature>
<dbReference type="Pfam" id="PF25116">
    <property type="entry name" value="CBM87_Agd3"/>
    <property type="match status" value="1"/>
</dbReference>
<evidence type="ECO:0000259" key="4">
    <source>
        <dbReference type="Pfam" id="PF25116"/>
    </source>
</evidence>
<feature type="domain" description="Agd3 deacetylase" evidence="3">
    <location>
        <begin position="400"/>
        <end position="631"/>
    </location>
</feature>
<name>A0ABP3M7Q2_9DEIO</name>
<dbReference type="InterPro" id="IPR056826">
    <property type="entry name" value="Agd3_CE"/>
</dbReference>
<feature type="compositionally biased region" description="Low complexity" evidence="1">
    <location>
        <begin position="55"/>
        <end position="64"/>
    </location>
</feature>
<evidence type="ECO:0008006" key="7">
    <source>
        <dbReference type="Google" id="ProtNLM"/>
    </source>
</evidence>
<dbReference type="Pfam" id="PF25115">
    <property type="entry name" value="Agd3_CE"/>
    <property type="match status" value="1"/>
</dbReference>
<evidence type="ECO:0000256" key="1">
    <source>
        <dbReference type="SAM" id="MobiDB-lite"/>
    </source>
</evidence>
<dbReference type="InterPro" id="IPR056827">
    <property type="entry name" value="CBM87_Agd3"/>
</dbReference>
<proteinExistence type="predicted"/>
<evidence type="ECO:0000313" key="5">
    <source>
        <dbReference type="EMBL" id="GAA0514781.1"/>
    </source>
</evidence>
<dbReference type="RefSeq" id="WP_343758974.1">
    <property type="nucleotide sequence ID" value="NZ_BAAADB010000021.1"/>
</dbReference>
<evidence type="ECO:0000259" key="3">
    <source>
        <dbReference type="Pfam" id="PF25115"/>
    </source>
</evidence>
<accession>A0ABP3M7Q2</accession>
<keyword evidence="2" id="KW-0732">Signal</keyword>
<feature type="region of interest" description="Disordered" evidence="1">
    <location>
        <begin position="29"/>
        <end position="64"/>
    </location>
</feature>
<organism evidence="5 6">
    <name type="scientific">Deinococcus depolymerans</name>
    <dbReference type="NCBI Taxonomy" id="392408"/>
    <lineage>
        <taxon>Bacteria</taxon>
        <taxon>Thermotogati</taxon>
        <taxon>Deinococcota</taxon>
        <taxon>Deinococci</taxon>
        <taxon>Deinococcales</taxon>
        <taxon>Deinococcaceae</taxon>
        <taxon>Deinococcus</taxon>
    </lineage>
</organism>